<protein>
    <submittedName>
        <fullName evidence="1">Phosphohistidine phosphatase</fullName>
    </submittedName>
</protein>
<dbReference type="SMART" id="SM00855">
    <property type="entry name" value="PGAM"/>
    <property type="match status" value="1"/>
</dbReference>
<gene>
    <name evidence="1" type="ORF">BCF53_102294</name>
</gene>
<dbReference type="Proteomes" id="UP000295793">
    <property type="component" value="Unassembled WGS sequence"/>
</dbReference>
<dbReference type="OrthoDB" id="9810154at2"/>
<evidence type="ECO:0000313" key="1">
    <source>
        <dbReference type="EMBL" id="TCS43268.1"/>
    </source>
</evidence>
<evidence type="ECO:0000313" key="2">
    <source>
        <dbReference type="Proteomes" id="UP000295793"/>
    </source>
</evidence>
<dbReference type="RefSeq" id="WP_132700041.1">
    <property type="nucleotide sequence ID" value="NZ_SLZR01000002.1"/>
</dbReference>
<dbReference type="EMBL" id="SLZR01000002">
    <property type="protein sequence ID" value="TCS43268.1"/>
    <property type="molecule type" value="Genomic_DNA"/>
</dbReference>
<dbReference type="InterPro" id="IPR029033">
    <property type="entry name" value="His_PPase_superfam"/>
</dbReference>
<proteinExistence type="predicted"/>
<comment type="caution">
    <text evidence="1">The sequence shown here is derived from an EMBL/GenBank/DDBJ whole genome shotgun (WGS) entry which is preliminary data.</text>
</comment>
<dbReference type="PANTHER" id="PTHR47623:SF1">
    <property type="entry name" value="OS09G0287300 PROTEIN"/>
    <property type="match status" value="1"/>
</dbReference>
<keyword evidence="2" id="KW-1185">Reference proteome</keyword>
<dbReference type="InterPro" id="IPR013078">
    <property type="entry name" value="His_Pase_superF_clade-1"/>
</dbReference>
<reference evidence="1 2" key="1">
    <citation type="submission" date="2019-03" db="EMBL/GenBank/DDBJ databases">
        <title>Genomic Encyclopedia of Archaeal and Bacterial Type Strains, Phase II (KMG-II): from individual species to whole genera.</title>
        <authorList>
            <person name="Goeker M."/>
        </authorList>
    </citation>
    <scope>NUCLEOTIDE SEQUENCE [LARGE SCALE GENOMIC DNA]</scope>
    <source>
        <strain evidence="1 2">DSM 15388</strain>
    </source>
</reference>
<dbReference type="AlphaFoldDB" id="A0A4R3IA19"/>
<organism evidence="1 2">
    <name type="scientific">Reinekea marinisedimentorum</name>
    <dbReference type="NCBI Taxonomy" id="230495"/>
    <lineage>
        <taxon>Bacteria</taxon>
        <taxon>Pseudomonadati</taxon>
        <taxon>Pseudomonadota</taxon>
        <taxon>Gammaproteobacteria</taxon>
        <taxon>Oceanospirillales</taxon>
        <taxon>Saccharospirillaceae</taxon>
        <taxon>Reinekea</taxon>
    </lineage>
</organism>
<dbReference type="Pfam" id="PF00300">
    <property type="entry name" value="His_Phos_1"/>
    <property type="match status" value="1"/>
</dbReference>
<dbReference type="PANTHER" id="PTHR47623">
    <property type="entry name" value="OS09G0287300 PROTEIN"/>
    <property type="match status" value="1"/>
</dbReference>
<accession>A0A4R3IA19</accession>
<dbReference type="CDD" id="cd07067">
    <property type="entry name" value="HP_PGM_like"/>
    <property type="match status" value="1"/>
</dbReference>
<dbReference type="SUPFAM" id="SSF53254">
    <property type="entry name" value="Phosphoglycerate mutase-like"/>
    <property type="match status" value="1"/>
</dbReference>
<dbReference type="Gene3D" id="3.40.50.1240">
    <property type="entry name" value="Phosphoglycerate mutase-like"/>
    <property type="match status" value="1"/>
</dbReference>
<sequence>MKTLHLIRHAKSSWENPHLGDLERPLNSRGLRSCPLMAPHILASGCSLKNVYSSPALRARTTIELIAHNLPQQNISWTLCDALYCFHHKELRDWCRNLSDDMDEVVIIGHNPALLNFCNKLTGAHLNNIPTCGYVQLIDPDLQNWNDLAWHTFRLTYFLRPKDFAEK</sequence>
<name>A0A4R3IA19_9GAMM</name>